<accession>A0ABP9F5X7</accession>
<dbReference type="InterPro" id="IPR003779">
    <property type="entry name" value="CMD-like"/>
</dbReference>
<dbReference type="Proteomes" id="UP001500457">
    <property type="component" value="Unassembled WGS sequence"/>
</dbReference>
<dbReference type="PANTHER" id="PTHR34846:SF5">
    <property type="entry name" value="CARBOXYMUCONOLACTONE DECARBOXYLASE-LIKE DOMAIN-CONTAINING PROTEIN"/>
    <property type="match status" value="1"/>
</dbReference>
<dbReference type="Pfam" id="PF02627">
    <property type="entry name" value="CMD"/>
    <property type="match status" value="1"/>
</dbReference>
<proteinExistence type="predicted"/>
<dbReference type="PANTHER" id="PTHR34846">
    <property type="entry name" value="4-CARBOXYMUCONOLACTONE DECARBOXYLASE FAMILY PROTEIN (AFU_ORTHOLOGUE AFUA_6G11590)"/>
    <property type="match status" value="1"/>
</dbReference>
<dbReference type="NCBIfam" id="TIGR00778">
    <property type="entry name" value="ahpD_dom"/>
    <property type="match status" value="1"/>
</dbReference>
<gene>
    <name evidence="2" type="ORF">GCM10023203_56670</name>
</gene>
<dbReference type="Gene3D" id="1.20.1290.10">
    <property type="entry name" value="AhpD-like"/>
    <property type="match status" value="1"/>
</dbReference>
<dbReference type="EMBL" id="BAABHQ010000027">
    <property type="protein sequence ID" value="GAA4895077.1"/>
    <property type="molecule type" value="Genomic_DNA"/>
</dbReference>
<evidence type="ECO:0000259" key="1">
    <source>
        <dbReference type="Pfam" id="PF02627"/>
    </source>
</evidence>
<dbReference type="InterPro" id="IPR029032">
    <property type="entry name" value="AhpD-like"/>
</dbReference>
<protein>
    <recommendedName>
        <fullName evidence="1">Carboxymuconolactone decarboxylase-like domain-containing protein</fullName>
    </recommendedName>
</protein>
<dbReference type="SUPFAM" id="SSF69118">
    <property type="entry name" value="AhpD-like"/>
    <property type="match status" value="1"/>
</dbReference>
<feature type="domain" description="Carboxymuconolactone decarboxylase-like" evidence="1">
    <location>
        <begin position="40"/>
        <end position="101"/>
    </location>
</feature>
<evidence type="ECO:0000313" key="3">
    <source>
        <dbReference type="Proteomes" id="UP001500457"/>
    </source>
</evidence>
<reference evidence="3" key="1">
    <citation type="journal article" date="2019" name="Int. J. Syst. Evol. Microbiol.">
        <title>The Global Catalogue of Microorganisms (GCM) 10K type strain sequencing project: providing services to taxonomists for standard genome sequencing and annotation.</title>
        <authorList>
            <consortium name="The Broad Institute Genomics Platform"/>
            <consortium name="The Broad Institute Genome Sequencing Center for Infectious Disease"/>
            <person name="Wu L."/>
            <person name="Ma J."/>
        </authorList>
    </citation>
    <scope>NUCLEOTIDE SEQUENCE [LARGE SCALE GENOMIC DNA]</scope>
    <source>
        <strain evidence="3">JCM 17983</strain>
    </source>
</reference>
<dbReference type="InterPro" id="IPR004675">
    <property type="entry name" value="AhpD_core"/>
</dbReference>
<name>A0ABP9F5X7_9PSEU</name>
<organism evidence="2 3">
    <name type="scientific">Actinomycetospora straminea</name>
    <dbReference type="NCBI Taxonomy" id="663607"/>
    <lineage>
        <taxon>Bacteria</taxon>
        <taxon>Bacillati</taxon>
        <taxon>Actinomycetota</taxon>
        <taxon>Actinomycetes</taxon>
        <taxon>Pseudonocardiales</taxon>
        <taxon>Pseudonocardiaceae</taxon>
        <taxon>Actinomycetospora</taxon>
    </lineage>
</organism>
<evidence type="ECO:0000313" key="2">
    <source>
        <dbReference type="EMBL" id="GAA4895077.1"/>
    </source>
</evidence>
<keyword evidence="3" id="KW-1185">Reference proteome</keyword>
<sequence length="187" mass="19870">MVEQMTTIARVELDQVPLLARPYFADGDPGPIVRSLAQVPELLTVALPFIGAALGPSAISFRAKEIVIVRTSALAGCRFCVQTHAVVALEAGLTSDQVAALQSCGPTDEAFPDPRERALLRWIDVVAGGGPVSDDERATVLRSWSDHEVVELTAVVGTTLMLNRYATALALPTAPEAVERLAQEGLL</sequence>
<comment type="caution">
    <text evidence="2">The sequence shown here is derived from an EMBL/GenBank/DDBJ whole genome shotgun (WGS) entry which is preliminary data.</text>
</comment>